<keyword evidence="5" id="KW-1134">Transmembrane beta strand</keyword>
<keyword evidence="4" id="KW-0813">Transport</keyword>
<feature type="coiled-coil region" evidence="11">
    <location>
        <begin position="2351"/>
        <end position="2392"/>
    </location>
</feature>
<sequence>MNHIFKTKFNITTGVTKVVSEIASNRRVLSSKKSNRSGLTCNVLPPLSFKPALIALSILSYFFAPHVAYAAPIHVDGGSIASDWGHNKKCDYYGWFSNNRDNSYCQFIALNPSGTQGVVNFSVMGVKAVAIGNDAKARGSQSVTVGNNSAAHNQSVAIGADVFARGKSSVAIGNDDIDDSNFYDKLPESTINTIYRELWNNGSGQYFIDERSFKNKYNITNGQDNRQFSPTYAGGLGSIAIGSRTVASGKLSTSLGALSFALADYSTTLGMRAFVSRDAQGGTAIGRESRVFAEGSLAIGNFNESTNKGAMSYGSNAKAVGENTIAIGSMVAAGAKFNADKGNKWLELYKNFNKNETVLDDASEFDTKASEILKNGTTTESMPLDTESEILLTIGRKEIKKTQKHGETGDGKNAIVIGGRSFALWQNSLALGYSALADASNAFAIGSYAYAGNRADNAMAIGVRSYAEGKNSIALGYRARVQDESQNSTFLNSISNGKNKDHYKGNNSLALGIESLAYLNNSVALGHQSETDYLYSDLLAKPYTPKGSIIIPTSGQTGVISVGSKGRERRIVNVASGYLDTDVANVGQLKSLEERVNLLSFNGGASHTPYFGVDQTSQHSEAKRITDGQKATQNYERYVNIAGQYANLLNRKANGKETFNEESLKGIEKEVTELGKNNNIATTASEITKVIEELKKLEAGALSRASDAELKAKLDEWTKKINDAVKADNTDDKKARLTQLTKTEIEESNFNGNRAEGKDSIAIGFKAHTETAAEHAIAMGYNAEAKVAGAVAIGDTALVETNAGDSVALGKNSKASAKMTALDGAEISTDSSSVKFSWKGAGTSENINADKKKAVVSVGDTGKERLITNVAAGKLDATSTDAINGGQLYGVASVFATLATDVLGVDKADNGKEGFKKGSFDKLKDVNGKDTSVAKPTSFKDAIDKNIETINKGLKFADNKGGEFTRQLGAKVTIKGDGTDLTSAANGDSITFTLNKVKTLNDSTNGAEGDKVVTANAVKTYLNSKINGISTTLELEADNSKNGTGPHGTVALKTQKLKIAGTANEVTTSVQSNGQTITIGLDKKIKDDIKDSSDKIKEIKTEVTNLKSNQTLKYKANGTNGQTVKLAEGLDFKNDTNITVEVGASGAVTHKLNSTLKGITSIAKDTNGNGTKITLEDDKITVNKKITGVEDGSITAGSKDVVNGGQLHTELEKKANKQLDNIDQAGKDVISKLAADAVKAEKDQKASSALSVKAEKADNGKSTTIKVGLNESTLITNLSTGASIDKPNDGTPKLVTDKQVNTYVSSVLGGKKLTFADKNGGTHESKLDSTFKLIGNEDITVTVGNGDAKDEGKATFTLNKATTIPNTDNHADKDKVATAGAVKTYVDNALKTSKDNADKTAVKYDDENKTSLTLGGAGSGKPPVEIKNLKSGLGLDDNGTANLDANTAKAKVDSLLKNTDKDALHKAVNAGDLKAIALSGLDFAGNSGEVHRNLGEKLNIKGAGIIAQDFKGADGNINVKAENDTLTVELANKLKNLESAEFISDSVRGGNVKQKVKTTIDGTGTAIKEIEDSGVNKRNGKTAEYKLDKVLLKDGDKLVAMDTEHGTTVKYGNEQVTTTADGISIRNGENEDKEVLSIKNKNGKGEINFAKGADGKITGLADLTDTSDDSSATNKKYVDNALKTLKDNADKTAVKYDDDTKSSITLGGKDSGKAPVAITNLKSGLGIDDIQGQPDSAKQGKMVELVKDLVAGKFDTNTHKAVNVGDLKAIALSGLNFVGNDGKDVHKNLGEKLEIVGRGVKDINNFKGTDNNIAVTNKDSKLEISLNESLKDMDSFETKAKQVRNDPELYAKSKLDGAGLHLKPYADDTGLLPLTDKEADYGLLSLKLRDGDKTNTQTADDITLKNGDSENVSTAIANTLEAKDGNDPTVTLINKQTAAGNTMSDDKGNIAVYSRTGATLSNKKGDDATYKADRVTLLDIDGNTATLNSKGLTVGDSDSKSGDKTNTTYAKNGLTVHGKDGKEAVSLTTTHKDGKDTATLAFAKDGDKATGVITGLKDLDDKADGSSAANKNYVDSKLEKALSDAAGNRPFDYYLDDVKVSKDKDGKFYKEQDGEKVELNDDEKAKVVIKAEPTATPMVVSNIKDGKLSTDSKDAVNGSQLVKATGAMLDKDDNMTFADGRDGKAASDADAAANKGLTAQDGLNGKNANDKANALRNGEAGTLVYTDEAGNRLVKANDGKYYKATDIEANGMPKANKSAVENPQLSLVNAEGKTDVPTVLGNAASGLGVSTPTENQKTKLAELAKAIDDKVGVVGEKAKALSDKAQTFTDLTLAVSSLEQAIDAMPDGEAKEKAQATLQANKEKLAQAKTDLETARNELKTAKAELTKANSDYDNGYNDATKATDKVADLVKADSSAKLSNVATVGDLQAVAKAGLNFTGNDDVKVHKNIGESVSIKGEGEFNSEATAKGNIKVEASQDGQGLEVKLSDRLQNMTSFETREVDGKKAVLNSYGLQATSAEAQTNISAMGVAIKGKGNNAGKSANYQLDGVKLQDKDNTATMSANNITLADKAGKASSSLDKNGLTVKGEGGEIAINGARGEITLPDVKPDASGSVAVNKNYVDAKNNELQEKLNSSSKELRAGIAGALAAAGLPNSSMPGKSMIAASASSYKGHSAVALGYSRVSDNGKVIIRLQGTSNSAGDYGGSVGVGYQW</sequence>
<evidence type="ECO:0000259" key="12">
    <source>
        <dbReference type="Pfam" id="PF03895"/>
    </source>
</evidence>
<keyword evidence="9" id="KW-0472">Membrane</keyword>
<protein>
    <submittedName>
        <fullName evidence="15">YadA-like family protein</fullName>
    </submittedName>
</protein>
<accession>A0ABW3I6P8</accession>
<keyword evidence="8" id="KW-0653">Protein transport</keyword>
<feature type="domain" description="Trimeric autotransporter adhesin YadA-like head" evidence="13">
    <location>
        <begin position="125"/>
        <end position="149"/>
    </location>
</feature>
<dbReference type="Gene3D" id="1.20.5.170">
    <property type="match status" value="1"/>
</dbReference>
<feature type="domain" description="Trimeric autotransporter adhesin YadA-like stalk" evidence="14">
    <location>
        <begin position="2140"/>
        <end position="2168"/>
    </location>
</feature>
<dbReference type="Pfam" id="PF03895">
    <property type="entry name" value="YadA_anchor"/>
    <property type="match status" value="1"/>
</dbReference>
<evidence type="ECO:0000256" key="9">
    <source>
        <dbReference type="ARBA" id="ARBA00023136"/>
    </source>
</evidence>
<dbReference type="EMBL" id="JBHTJN010000004">
    <property type="protein sequence ID" value="MFD0965601.1"/>
    <property type="molecule type" value="Genomic_DNA"/>
</dbReference>
<comment type="similarity">
    <text evidence="3">Belongs to the autotransporter-2 (AT-2) (TC 1.B.40) family.</text>
</comment>
<feature type="domain" description="Trimeric autotransporter adhesin YadA-like stalk" evidence="14">
    <location>
        <begin position="570"/>
        <end position="597"/>
    </location>
</feature>
<feature type="domain" description="Trimeric autotransporter adhesin YadA-like head" evidence="13">
    <location>
        <begin position="280"/>
        <end position="302"/>
    </location>
</feature>
<dbReference type="InterPro" id="IPR005594">
    <property type="entry name" value="YadA_C"/>
</dbReference>
<feature type="domain" description="Trimeric autotransporter adhesin YadA-like head" evidence="13">
    <location>
        <begin position="456"/>
        <end position="479"/>
    </location>
</feature>
<dbReference type="Pfam" id="PF05658">
    <property type="entry name" value="YadA_head"/>
    <property type="match status" value="8"/>
</dbReference>
<evidence type="ECO:0000256" key="2">
    <source>
        <dbReference type="ARBA" id="ARBA00004442"/>
    </source>
</evidence>
<dbReference type="InterPro" id="IPR045584">
    <property type="entry name" value="Pilin-like"/>
</dbReference>
<gene>
    <name evidence="15" type="ORF">ACFQ02_01820</name>
</gene>
<evidence type="ECO:0000259" key="13">
    <source>
        <dbReference type="Pfam" id="PF05658"/>
    </source>
</evidence>
<dbReference type="Proteomes" id="UP001596996">
    <property type="component" value="Unassembled WGS sequence"/>
</dbReference>
<feature type="domain" description="Trimeric autotransporter adhesin YadA-like head" evidence="13">
    <location>
        <begin position="233"/>
        <end position="257"/>
    </location>
</feature>
<evidence type="ECO:0000256" key="1">
    <source>
        <dbReference type="ARBA" id="ARBA00004241"/>
    </source>
</evidence>
<feature type="domain" description="Trimeric autotransporter adhesin YadA-like head" evidence="13">
    <location>
        <begin position="774"/>
        <end position="795"/>
    </location>
</feature>
<keyword evidence="10" id="KW-0998">Cell outer membrane</keyword>
<feature type="domain" description="Trimeric autotransporter adhesin YadA-like stalk" evidence="14">
    <location>
        <begin position="867"/>
        <end position="907"/>
    </location>
</feature>
<dbReference type="Pfam" id="PF05662">
    <property type="entry name" value="YadA_stalk"/>
    <property type="match status" value="4"/>
</dbReference>
<comment type="caution">
    <text evidence="15">The sequence shown here is derived from an EMBL/GenBank/DDBJ whole genome shotgun (WGS) entry which is preliminary data.</text>
</comment>
<evidence type="ECO:0000256" key="5">
    <source>
        <dbReference type="ARBA" id="ARBA00022452"/>
    </source>
</evidence>
<dbReference type="Gene3D" id="3.30.1300.30">
    <property type="entry name" value="GSPII I/J protein-like"/>
    <property type="match status" value="1"/>
</dbReference>
<dbReference type="Gene3D" id="2.150.10.10">
    <property type="entry name" value="Serralysin-like metalloprotease, C-terminal"/>
    <property type="match status" value="4"/>
</dbReference>
<keyword evidence="16" id="KW-1185">Reference proteome</keyword>
<organism evidence="15 16">
    <name type="scientific">Seminibacterium arietis</name>
    <dbReference type="NCBI Taxonomy" id="1173502"/>
    <lineage>
        <taxon>Bacteria</taxon>
        <taxon>Pseudomonadati</taxon>
        <taxon>Pseudomonadota</taxon>
        <taxon>Gammaproteobacteria</taxon>
        <taxon>Pasteurellales</taxon>
        <taxon>Pasteurellaceae</taxon>
        <taxon>Seminibacterium</taxon>
    </lineage>
</organism>
<feature type="domain" description="Trimeric autotransporter adhesin YadA-like stalk" evidence="14">
    <location>
        <begin position="1185"/>
        <end position="1224"/>
    </location>
</feature>
<dbReference type="InterPro" id="IPR008640">
    <property type="entry name" value="Adhesin_Head_dom"/>
</dbReference>
<name>A0ABW3I6P8_9PAST</name>
<feature type="domain" description="Trimeric autotransporter adhesin YadA-like head" evidence="13">
    <location>
        <begin position="308"/>
        <end position="329"/>
    </location>
</feature>
<dbReference type="InterPro" id="IPR011049">
    <property type="entry name" value="Serralysin-like_metalloprot_C"/>
</dbReference>
<dbReference type="SUPFAM" id="SSF101967">
    <property type="entry name" value="Adhesin YadA, collagen-binding domain"/>
    <property type="match status" value="3"/>
</dbReference>
<evidence type="ECO:0000256" key="6">
    <source>
        <dbReference type="ARBA" id="ARBA00022692"/>
    </source>
</evidence>
<evidence type="ECO:0000256" key="10">
    <source>
        <dbReference type="ARBA" id="ARBA00023237"/>
    </source>
</evidence>
<evidence type="ECO:0000313" key="15">
    <source>
        <dbReference type="EMBL" id="MFD0965601.1"/>
    </source>
</evidence>
<proteinExistence type="inferred from homology"/>
<dbReference type="InterPro" id="IPR008635">
    <property type="entry name" value="Coiled_stalk_dom"/>
</dbReference>
<evidence type="ECO:0000313" key="16">
    <source>
        <dbReference type="Proteomes" id="UP001596996"/>
    </source>
</evidence>
<evidence type="ECO:0000256" key="4">
    <source>
        <dbReference type="ARBA" id="ARBA00022448"/>
    </source>
</evidence>
<dbReference type="SUPFAM" id="SSF54523">
    <property type="entry name" value="Pili subunits"/>
    <property type="match status" value="1"/>
</dbReference>
<dbReference type="CDD" id="cd12820">
    <property type="entry name" value="LbR_YadA-like"/>
    <property type="match status" value="2"/>
</dbReference>
<evidence type="ECO:0000259" key="14">
    <source>
        <dbReference type="Pfam" id="PF05662"/>
    </source>
</evidence>
<feature type="domain" description="Trimeric autotransporter adhesin YadA-like C-terminal membrane anchor" evidence="12">
    <location>
        <begin position="2654"/>
        <end position="2714"/>
    </location>
</feature>
<evidence type="ECO:0000256" key="7">
    <source>
        <dbReference type="ARBA" id="ARBA00022729"/>
    </source>
</evidence>
<dbReference type="RefSeq" id="WP_380818547.1">
    <property type="nucleotide sequence ID" value="NZ_JBHTJN010000004.1"/>
</dbReference>
<evidence type="ECO:0000256" key="11">
    <source>
        <dbReference type="SAM" id="Coils"/>
    </source>
</evidence>
<reference evidence="16" key="1">
    <citation type="journal article" date="2019" name="Int. J. Syst. Evol. Microbiol.">
        <title>The Global Catalogue of Microorganisms (GCM) 10K type strain sequencing project: providing services to taxonomists for standard genome sequencing and annotation.</title>
        <authorList>
            <consortium name="The Broad Institute Genomics Platform"/>
            <consortium name="The Broad Institute Genome Sequencing Center for Infectious Disease"/>
            <person name="Wu L."/>
            <person name="Ma J."/>
        </authorList>
    </citation>
    <scope>NUCLEOTIDE SEQUENCE [LARGE SCALE GENOMIC DNA]</scope>
    <source>
        <strain evidence="16">CCUG 61707</strain>
    </source>
</reference>
<evidence type="ECO:0000256" key="8">
    <source>
        <dbReference type="ARBA" id="ARBA00022927"/>
    </source>
</evidence>
<keyword evidence="7" id="KW-0732">Signal</keyword>
<evidence type="ECO:0000256" key="3">
    <source>
        <dbReference type="ARBA" id="ARBA00005848"/>
    </source>
</evidence>
<keyword evidence="6" id="KW-0812">Transmembrane</keyword>
<keyword evidence="11" id="KW-0175">Coiled coil</keyword>
<comment type="subcellular location">
    <subcellularLocation>
        <location evidence="2">Cell outer membrane</location>
    </subcellularLocation>
    <subcellularLocation>
        <location evidence="1">Cell surface</location>
    </subcellularLocation>
</comment>
<feature type="domain" description="Trimeric autotransporter adhesin YadA-like head" evidence="13">
    <location>
        <begin position="426"/>
        <end position="449"/>
    </location>
</feature>
<feature type="domain" description="Trimeric autotransporter adhesin YadA-like head" evidence="13">
    <location>
        <begin position="505"/>
        <end position="529"/>
    </location>
</feature>